<keyword evidence="2" id="KW-1185">Reference proteome</keyword>
<evidence type="ECO:0000313" key="1">
    <source>
        <dbReference type="EMBL" id="KDN52952.1"/>
    </source>
</evidence>
<dbReference type="InParanoid" id="A0A066WG61"/>
<gene>
    <name evidence="1" type="ORF">K437DRAFT_286145</name>
</gene>
<protein>
    <submittedName>
        <fullName evidence="1">Glycoside hydrolase family 43 protein</fullName>
    </submittedName>
</protein>
<dbReference type="GeneID" id="25266964"/>
<dbReference type="OrthoDB" id="5211809at2759"/>
<dbReference type="EMBL" id="JMSN01000005">
    <property type="protein sequence ID" value="KDN52952.1"/>
    <property type="molecule type" value="Genomic_DNA"/>
</dbReference>
<dbReference type="Proteomes" id="UP000027361">
    <property type="component" value="Unassembled WGS sequence"/>
</dbReference>
<organism evidence="1 2">
    <name type="scientific">Tilletiaria anomala (strain ATCC 24038 / CBS 436.72 / UBC 951)</name>
    <dbReference type="NCBI Taxonomy" id="1037660"/>
    <lineage>
        <taxon>Eukaryota</taxon>
        <taxon>Fungi</taxon>
        <taxon>Dikarya</taxon>
        <taxon>Basidiomycota</taxon>
        <taxon>Ustilaginomycotina</taxon>
        <taxon>Exobasidiomycetes</taxon>
        <taxon>Georgefischeriales</taxon>
        <taxon>Tilletiariaceae</taxon>
        <taxon>Tilletiaria</taxon>
    </lineage>
</organism>
<sequence>MDDLQLRPRKSRKVGKFAPRGIYIPSIDPNVYLDNDNIKIYLYLSRNAYQNWKAQLLGGELKAGWWHNPTANALMEIVDKMKNANLANVPAVPANMSTYSGNGEIHEPPHKE</sequence>
<dbReference type="RefSeq" id="XP_013245791.1">
    <property type="nucleotide sequence ID" value="XM_013390337.1"/>
</dbReference>
<dbReference type="AlphaFoldDB" id="A0A066WG61"/>
<dbReference type="HOGENOM" id="CLU_2147607_0_0_1"/>
<evidence type="ECO:0000313" key="2">
    <source>
        <dbReference type="Proteomes" id="UP000027361"/>
    </source>
</evidence>
<comment type="caution">
    <text evidence="1">The sequence shown here is derived from an EMBL/GenBank/DDBJ whole genome shotgun (WGS) entry which is preliminary data.</text>
</comment>
<reference evidence="1 2" key="1">
    <citation type="submission" date="2014-05" db="EMBL/GenBank/DDBJ databases">
        <title>Draft genome sequence of a rare smut relative, Tilletiaria anomala UBC 951.</title>
        <authorList>
            <consortium name="DOE Joint Genome Institute"/>
            <person name="Toome M."/>
            <person name="Kuo A."/>
            <person name="Henrissat B."/>
            <person name="Lipzen A."/>
            <person name="Tritt A."/>
            <person name="Yoshinaga Y."/>
            <person name="Zane M."/>
            <person name="Barry K."/>
            <person name="Grigoriev I.V."/>
            <person name="Spatafora J.W."/>
            <person name="Aimea M.C."/>
        </authorList>
    </citation>
    <scope>NUCLEOTIDE SEQUENCE [LARGE SCALE GENOMIC DNA]</scope>
    <source>
        <strain evidence="1 2">UBC 951</strain>
    </source>
</reference>
<name>A0A066WG61_TILAU</name>
<dbReference type="GO" id="GO:0016787">
    <property type="term" value="F:hydrolase activity"/>
    <property type="evidence" value="ECO:0007669"/>
    <property type="project" value="UniProtKB-KW"/>
</dbReference>
<proteinExistence type="predicted"/>
<keyword evidence="1" id="KW-0378">Hydrolase</keyword>
<accession>A0A066WG61</accession>